<feature type="domain" description="Dynein heavy chain C-terminal" evidence="7">
    <location>
        <begin position="1862"/>
        <end position="2107"/>
    </location>
</feature>
<comment type="similarity">
    <text evidence="1">Belongs to the dynein heavy chain family.</text>
</comment>
<dbReference type="InterPro" id="IPR041228">
    <property type="entry name" value="Dynein_C"/>
</dbReference>
<evidence type="ECO:0000256" key="2">
    <source>
        <dbReference type="SAM" id="Coils"/>
    </source>
</evidence>
<evidence type="ECO:0000259" key="5">
    <source>
        <dbReference type="Pfam" id="PF12780"/>
    </source>
</evidence>
<organism evidence="8 9">
    <name type="scientific">Tegillarca granosa</name>
    <name type="common">Malaysian cockle</name>
    <name type="synonym">Anadara granosa</name>
    <dbReference type="NCBI Taxonomy" id="220873"/>
    <lineage>
        <taxon>Eukaryota</taxon>
        <taxon>Metazoa</taxon>
        <taxon>Spiralia</taxon>
        <taxon>Lophotrochozoa</taxon>
        <taxon>Mollusca</taxon>
        <taxon>Bivalvia</taxon>
        <taxon>Autobranchia</taxon>
        <taxon>Pteriomorphia</taxon>
        <taxon>Arcoida</taxon>
        <taxon>Arcoidea</taxon>
        <taxon>Arcidae</taxon>
        <taxon>Tegillarca</taxon>
    </lineage>
</organism>
<keyword evidence="9" id="KW-1185">Reference proteome</keyword>
<dbReference type="PANTHER" id="PTHR45703:SF36">
    <property type="entry name" value="DYNEIN HEAVY CHAIN, CYTOPLASMIC"/>
    <property type="match status" value="1"/>
</dbReference>
<dbReference type="Gene3D" id="3.10.490.20">
    <property type="match status" value="1"/>
</dbReference>
<dbReference type="InterPro" id="IPR035706">
    <property type="entry name" value="AAA_9"/>
</dbReference>
<name>A0ABQ9FBA3_TEGGR</name>
<dbReference type="Pfam" id="PF12777">
    <property type="entry name" value="MT"/>
    <property type="match status" value="1"/>
</dbReference>
<evidence type="ECO:0000256" key="1">
    <source>
        <dbReference type="ARBA" id="ARBA00008887"/>
    </source>
</evidence>
<dbReference type="InterPro" id="IPR027417">
    <property type="entry name" value="P-loop_NTPase"/>
</dbReference>
<dbReference type="InterPro" id="IPR024743">
    <property type="entry name" value="Dynein_HC_stalk"/>
</dbReference>
<evidence type="ECO:0000259" key="6">
    <source>
        <dbReference type="Pfam" id="PF12781"/>
    </source>
</evidence>
<sequence>MKQQGARGSLKLKTVTFKAGLLADWEHEAYFGPLMTLEEVKAPFDSLTDFIFSKFYMTTYTETLGMSVIEKGYVEGQEDILADALSTCLSAYNTGTSQRLELVFFSDAIRHAARLSRVLAIQGGHALLLGMSYCTGRVTLARLAAYIAHCKLFEPKPQTDPSKNVAVVREHIKRACHHTGIMGKPTVLLIHEALGSECLQDVCSLMAEGTSPGLYSEDEIQSIVSQMMPGGVQTKRVDKIDQAFERFLKKIRQNLHVIVCLNYKGNSFNSDFRSLYKRLSCYPGLIKYSCSVDVYRQWPYEAYVKMAQQWLQDEKSKIHIPWHPTRMLEQVNMTSNAMAYIHLSAKRVIERQFCHQKEPLRFFSPLTFMEFVHLFRVISAYIVKKERDNIRKHEQALSKVNEAFGSIAEFRREVSDLTPQHQSAVEEIKDLVAQVEDYKIKYIESLDKCKEQEERIEELQGPLEQLRREAQTEFDKVNPNYQAALTALESLSKNDLDEVRSFRTPPELVQFVLNALCLLFSVPQDWESAKHLLIRENFVDDMMFYDKDNIPEDIFEKLKVFIDHPNFQPEQVMRVSKAVTGICVWVHAVYKYADIHRHMQPRLKHLLEHEELFTQAQAKLGQLRVEANRIKSALEKKILAHKAAVKRAKTIEKHMQSIEKRIARAVNLMEHMSMQHFLWKSELKKARHHVLTAPGDALITAACVVYHGPIEDKYRAELMHDWLDRCKQGHFVLDRFMGQEIYPISSNMEALHDGLRDKDTASDVSSSHAGEGSMQSESTTSGMPSLPEIRTFRYTPAIYDTSKYYKSELRKQGSMEYDSVPNAEIIDDSDDEDEQSTLMNRSGFILQDLLSDFDELSKWRLDNLPTDLHSVQNALFMRVSSHNRKHCWPLLIDPDNQAEMWVKALQTSRNVFSENDVRSGSPDLSEMVPLEYGQDKDSVSDQLPPSRGTALTFSDYTTEIPLDDTTSEPHAYTSTTDYSTFKSGRHSGQTWNSDDMRPVTSVTNSWETSYSFRVESSLDPPEFNLWIIESDDPSLSTRLINAIVHGVTVLVTHLERKPLDPLFRGLLLKQFYVDKAGNRIIKIGSNEFQYHPNFCLYLSTSIPLFLKGDGLHQVPLHRMCIINMALSDEAIMNRLLIETMKVERKEFEGQKRSNENDIILHRQRLVKEHDMIREKTLMLDVPLLEDKTMLESLLACQKEVEKNRLILEETRYMGDHLEEKFATYTPMITQTAVLYNMIKRMGVLHPYYYIPFYKFIEIYSGIIKSRDRGKGSLGAAQARAQELADATFYAIFKYISMMMFEQHFTLLQLLVAMERMRMNRKTSIKELSFFVNGFDKQGLDECSLLDHKPSWMGNEEWINCLVLEQLHHPFHGLRRSLIQNSAQWEEYFKHSIALMNPVPGSTLQELSVFQKCILWKICSPQRFSELATSMILYDFGSIRMVPDHYNVREIYSYTDKTTPVMFVLPNDVYDMEATEGSRGYSYISPTHEVRRLAKEVGMEGKVRVMNFGVKGQISEIRHALEDCLQSGYWLLIQNYHLAEEPEQGFFDLLKEIVYSKWVEQERLRQKTQLPDDGASLVTYTKPSQDNDNDLCINNTFRLWITTQSDKGRLLPGVLNQHGIKVTCEKTGNFKSTLQKSYKSVAFLLNEWKVDNVDETLDDKSARIMPLALLHSLLIQQSYYGKNAFTGDNHWSLTDLALSIDAYKKVMWKCNSVEGMKDLISQTYFNHCIDTTDAKVVWSLVSLLAEQAISREKQDVRYKSEDITSLLDKLLMKSDSGMFNLKKAVDSLEEQNTAKTVGLPESADANIIAGYSRIMSKDMVQVIGAPELFLRVTTAYDSTVIAADTVLIPQLITSIQKFPVLPETNKTQVYPLDVFFHFEVEGFRTLIQNIQSDLGLIQRRAKGEIQPANHLDSVIIALNTGKVPEAWLKQTFPSYKNVKQWVNELSTKIQMLTTYVREPTSCSIYILSNFLRPDRFLEAIKHTYARKHFKDVNNIEMEIQMPSGLKPSAPPKDGVFVSGLYLHNALWDSTRSVLMGNTADSSPVQEMPVIWFKPVDISSPSKKEIKYELYKCPVYCSDDPCSHGDKNVVTFLHLPTLQHPVVWHQQRVFMSSAIKC</sequence>
<feature type="domain" description="Dynein heavy chain AAA module D4" evidence="5">
    <location>
        <begin position="100"/>
        <end position="377"/>
    </location>
</feature>
<feature type="region of interest" description="Disordered" evidence="3">
    <location>
        <begin position="756"/>
        <end position="786"/>
    </location>
</feature>
<dbReference type="Gene3D" id="1.10.8.720">
    <property type="entry name" value="Region D6 of dynein motor"/>
    <property type="match status" value="1"/>
</dbReference>
<dbReference type="Pfam" id="PF12780">
    <property type="entry name" value="AAA_8"/>
    <property type="match status" value="1"/>
</dbReference>
<evidence type="ECO:0000256" key="3">
    <source>
        <dbReference type="SAM" id="MobiDB-lite"/>
    </source>
</evidence>
<evidence type="ECO:0000313" key="8">
    <source>
        <dbReference type="EMBL" id="KAJ8313861.1"/>
    </source>
</evidence>
<dbReference type="Gene3D" id="1.20.1270.280">
    <property type="match status" value="1"/>
</dbReference>
<dbReference type="Pfam" id="PF18199">
    <property type="entry name" value="Dynein_C"/>
    <property type="match status" value="1"/>
</dbReference>
<dbReference type="Gene3D" id="1.10.8.1220">
    <property type="match status" value="1"/>
</dbReference>
<feature type="domain" description="Dynein heavy chain ATP-binding dynein motor region" evidence="6">
    <location>
        <begin position="858"/>
        <end position="908"/>
    </location>
</feature>
<keyword evidence="2" id="KW-0175">Coiled coil</keyword>
<dbReference type="InterPro" id="IPR042219">
    <property type="entry name" value="AAA_lid_11_sf"/>
</dbReference>
<comment type="caution">
    <text evidence="8">The sequence shown here is derived from an EMBL/GenBank/DDBJ whole genome shotgun (WGS) entry which is preliminary data.</text>
</comment>
<dbReference type="Gene3D" id="3.40.50.300">
    <property type="entry name" value="P-loop containing nucleotide triphosphate hydrolases"/>
    <property type="match status" value="3"/>
</dbReference>
<dbReference type="InterPro" id="IPR043160">
    <property type="entry name" value="Dynein_C_barrel"/>
</dbReference>
<evidence type="ECO:0000259" key="4">
    <source>
        <dbReference type="Pfam" id="PF12777"/>
    </source>
</evidence>
<reference evidence="8 9" key="1">
    <citation type="submission" date="2022-12" db="EMBL/GenBank/DDBJ databases">
        <title>Chromosome-level genome of Tegillarca granosa.</title>
        <authorList>
            <person name="Kim J."/>
        </authorList>
    </citation>
    <scope>NUCLEOTIDE SEQUENCE [LARGE SCALE GENOMIC DNA]</scope>
    <source>
        <strain evidence="8">Teg-2019</strain>
        <tissue evidence="8">Adductor muscle</tissue>
    </source>
</reference>
<evidence type="ECO:0000313" key="9">
    <source>
        <dbReference type="Proteomes" id="UP001217089"/>
    </source>
</evidence>
<feature type="domain" description="Dynein heavy chain ATP-binding dynein motor region" evidence="6">
    <location>
        <begin position="1025"/>
        <end position="1199"/>
    </location>
</feature>
<dbReference type="Gene3D" id="1.20.920.20">
    <property type="match status" value="1"/>
</dbReference>
<gene>
    <name evidence="8" type="ORF">KUTeg_008422</name>
</gene>
<proteinExistence type="inferred from homology"/>
<feature type="domain" description="Dynein heavy chain coiled coil stalk" evidence="4">
    <location>
        <begin position="449"/>
        <end position="720"/>
    </location>
</feature>
<dbReference type="PANTHER" id="PTHR45703">
    <property type="entry name" value="DYNEIN HEAVY CHAIN"/>
    <property type="match status" value="1"/>
</dbReference>
<protein>
    <submittedName>
        <fullName evidence="8">Uncharacterized protein</fullName>
    </submittedName>
</protein>
<dbReference type="InterPro" id="IPR026983">
    <property type="entry name" value="DHC"/>
</dbReference>
<evidence type="ECO:0000259" key="7">
    <source>
        <dbReference type="Pfam" id="PF18199"/>
    </source>
</evidence>
<dbReference type="Pfam" id="PF12781">
    <property type="entry name" value="AAA_9"/>
    <property type="match status" value="2"/>
</dbReference>
<dbReference type="InterPro" id="IPR024317">
    <property type="entry name" value="Dynein_heavy_chain_D4_dom"/>
</dbReference>
<dbReference type="Proteomes" id="UP001217089">
    <property type="component" value="Unassembled WGS sequence"/>
</dbReference>
<feature type="coiled-coil region" evidence="2">
    <location>
        <begin position="383"/>
        <end position="469"/>
    </location>
</feature>
<accession>A0ABQ9FBA3</accession>
<dbReference type="EMBL" id="JARBDR010000342">
    <property type="protein sequence ID" value="KAJ8313861.1"/>
    <property type="molecule type" value="Genomic_DNA"/>
</dbReference>
<feature type="compositionally biased region" description="Polar residues" evidence="3">
    <location>
        <begin position="762"/>
        <end position="783"/>
    </location>
</feature>